<evidence type="ECO:0000313" key="4">
    <source>
        <dbReference type="Proteomes" id="UP000297245"/>
    </source>
</evidence>
<sequence>MFYFYRIWVLLKKKNWIIPGLLACASIAQFVMAIVYSVKVTTLSSDQLPTLTNLISGVNGVSAGLDVMIAGIMCYIFTAYRTGFKKTDTILMKLVAYVVSSGFLTSICALGTFISFILSPTTFIAYPFNFIISRMYIVSFLASLNSRQYLRSSGRDHTEEFNLSSDRGAHQSHGNGAPRVLISIERHEDTYRNHRDIESKSIEDSTLDRK</sequence>
<name>A0A4S8MVE8_DENBC</name>
<dbReference type="EMBL" id="ML179043">
    <property type="protein sequence ID" value="THV06394.1"/>
    <property type="molecule type" value="Genomic_DNA"/>
</dbReference>
<feature type="transmembrane region" description="Helical" evidence="1">
    <location>
        <begin position="16"/>
        <end position="38"/>
    </location>
</feature>
<dbReference type="Pfam" id="PF20152">
    <property type="entry name" value="DUF6534"/>
    <property type="match status" value="1"/>
</dbReference>
<reference evidence="3 4" key="1">
    <citation type="journal article" date="2019" name="Nat. Ecol. Evol.">
        <title>Megaphylogeny resolves global patterns of mushroom evolution.</title>
        <authorList>
            <person name="Varga T."/>
            <person name="Krizsan K."/>
            <person name="Foldi C."/>
            <person name="Dima B."/>
            <person name="Sanchez-Garcia M."/>
            <person name="Sanchez-Ramirez S."/>
            <person name="Szollosi G.J."/>
            <person name="Szarkandi J.G."/>
            <person name="Papp V."/>
            <person name="Albert L."/>
            <person name="Andreopoulos W."/>
            <person name="Angelini C."/>
            <person name="Antonin V."/>
            <person name="Barry K.W."/>
            <person name="Bougher N.L."/>
            <person name="Buchanan P."/>
            <person name="Buyck B."/>
            <person name="Bense V."/>
            <person name="Catcheside P."/>
            <person name="Chovatia M."/>
            <person name="Cooper J."/>
            <person name="Damon W."/>
            <person name="Desjardin D."/>
            <person name="Finy P."/>
            <person name="Geml J."/>
            <person name="Haridas S."/>
            <person name="Hughes K."/>
            <person name="Justo A."/>
            <person name="Karasinski D."/>
            <person name="Kautmanova I."/>
            <person name="Kiss B."/>
            <person name="Kocsube S."/>
            <person name="Kotiranta H."/>
            <person name="LaButti K.M."/>
            <person name="Lechner B.E."/>
            <person name="Liimatainen K."/>
            <person name="Lipzen A."/>
            <person name="Lukacs Z."/>
            <person name="Mihaltcheva S."/>
            <person name="Morgado L.N."/>
            <person name="Niskanen T."/>
            <person name="Noordeloos M.E."/>
            <person name="Ohm R.A."/>
            <person name="Ortiz-Santana B."/>
            <person name="Ovrebo C."/>
            <person name="Racz N."/>
            <person name="Riley R."/>
            <person name="Savchenko A."/>
            <person name="Shiryaev A."/>
            <person name="Soop K."/>
            <person name="Spirin V."/>
            <person name="Szebenyi C."/>
            <person name="Tomsovsky M."/>
            <person name="Tulloss R.E."/>
            <person name="Uehling J."/>
            <person name="Grigoriev I.V."/>
            <person name="Vagvolgyi C."/>
            <person name="Papp T."/>
            <person name="Martin F.M."/>
            <person name="Miettinen O."/>
            <person name="Hibbett D.S."/>
            <person name="Nagy L.G."/>
        </authorList>
    </citation>
    <scope>NUCLEOTIDE SEQUENCE [LARGE SCALE GENOMIC DNA]</scope>
    <source>
        <strain evidence="3 4">CBS 962.96</strain>
    </source>
</reference>
<dbReference type="PANTHER" id="PTHR40465:SF1">
    <property type="entry name" value="DUF6534 DOMAIN-CONTAINING PROTEIN"/>
    <property type="match status" value="1"/>
</dbReference>
<feature type="transmembrane region" description="Helical" evidence="1">
    <location>
        <begin position="124"/>
        <end position="144"/>
    </location>
</feature>
<feature type="transmembrane region" description="Helical" evidence="1">
    <location>
        <begin position="94"/>
        <end position="118"/>
    </location>
</feature>
<keyword evidence="1" id="KW-0472">Membrane</keyword>
<dbReference type="PANTHER" id="PTHR40465">
    <property type="entry name" value="CHROMOSOME 1, WHOLE GENOME SHOTGUN SEQUENCE"/>
    <property type="match status" value="1"/>
</dbReference>
<dbReference type="Proteomes" id="UP000297245">
    <property type="component" value="Unassembled WGS sequence"/>
</dbReference>
<dbReference type="OrthoDB" id="2535105at2759"/>
<dbReference type="AlphaFoldDB" id="A0A4S8MVE8"/>
<gene>
    <name evidence="3" type="ORF">K435DRAFT_773339</name>
</gene>
<evidence type="ECO:0000256" key="1">
    <source>
        <dbReference type="SAM" id="Phobius"/>
    </source>
</evidence>
<keyword evidence="4" id="KW-1185">Reference proteome</keyword>
<organism evidence="3 4">
    <name type="scientific">Dendrothele bispora (strain CBS 962.96)</name>
    <dbReference type="NCBI Taxonomy" id="1314807"/>
    <lineage>
        <taxon>Eukaryota</taxon>
        <taxon>Fungi</taxon>
        <taxon>Dikarya</taxon>
        <taxon>Basidiomycota</taxon>
        <taxon>Agaricomycotina</taxon>
        <taxon>Agaricomycetes</taxon>
        <taxon>Agaricomycetidae</taxon>
        <taxon>Agaricales</taxon>
        <taxon>Agaricales incertae sedis</taxon>
        <taxon>Dendrothele</taxon>
    </lineage>
</organism>
<feature type="transmembrane region" description="Helical" evidence="1">
    <location>
        <begin position="58"/>
        <end position="82"/>
    </location>
</feature>
<evidence type="ECO:0000313" key="3">
    <source>
        <dbReference type="EMBL" id="THV06394.1"/>
    </source>
</evidence>
<feature type="domain" description="DUF6534" evidence="2">
    <location>
        <begin position="62"/>
        <end position="149"/>
    </location>
</feature>
<accession>A0A4S8MVE8</accession>
<evidence type="ECO:0000259" key="2">
    <source>
        <dbReference type="Pfam" id="PF20152"/>
    </source>
</evidence>
<keyword evidence="1" id="KW-0812">Transmembrane</keyword>
<protein>
    <recommendedName>
        <fullName evidence="2">DUF6534 domain-containing protein</fullName>
    </recommendedName>
</protein>
<proteinExistence type="predicted"/>
<keyword evidence="1" id="KW-1133">Transmembrane helix</keyword>
<dbReference type="InterPro" id="IPR045339">
    <property type="entry name" value="DUF6534"/>
</dbReference>